<accession>A0ABS1TPI7</accession>
<reference evidence="1 2" key="1">
    <citation type="submission" date="2021-01" db="EMBL/GenBank/DDBJ databases">
        <title>Genome public.</title>
        <authorList>
            <person name="Liu C."/>
            <person name="Sun Q."/>
        </authorList>
    </citation>
    <scope>NUCLEOTIDE SEQUENCE [LARGE SCALE GENOMIC DNA]</scope>
    <source>
        <strain evidence="1 2">YIM B02564</strain>
    </source>
</reference>
<dbReference type="EMBL" id="JAESWB010000096">
    <property type="protein sequence ID" value="MBL4951825.1"/>
    <property type="molecule type" value="Genomic_DNA"/>
</dbReference>
<name>A0ABS1TPI7_9BACI</name>
<evidence type="ECO:0000313" key="1">
    <source>
        <dbReference type="EMBL" id="MBL4951825.1"/>
    </source>
</evidence>
<gene>
    <name evidence="1" type="ORF">JK635_06220</name>
</gene>
<evidence type="ECO:0000313" key="2">
    <source>
        <dbReference type="Proteomes" id="UP000623967"/>
    </source>
</evidence>
<proteinExistence type="predicted"/>
<organism evidence="1 2">
    <name type="scientific">Neobacillus paridis</name>
    <dbReference type="NCBI Taxonomy" id="2803862"/>
    <lineage>
        <taxon>Bacteria</taxon>
        <taxon>Bacillati</taxon>
        <taxon>Bacillota</taxon>
        <taxon>Bacilli</taxon>
        <taxon>Bacillales</taxon>
        <taxon>Bacillaceae</taxon>
        <taxon>Neobacillus</taxon>
    </lineage>
</organism>
<comment type="caution">
    <text evidence="1">The sequence shown here is derived from an EMBL/GenBank/DDBJ whole genome shotgun (WGS) entry which is preliminary data.</text>
</comment>
<dbReference type="Proteomes" id="UP000623967">
    <property type="component" value="Unassembled WGS sequence"/>
</dbReference>
<protein>
    <submittedName>
        <fullName evidence="1">Uncharacterized protein</fullName>
    </submittedName>
</protein>
<keyword evidence="2" id="KW-1185">Reference proteome</keyword>
<feature type="non-terminal residue" evidence="1">
    <location>
        <position position="134"/>
    </location>
</feature>
<sequence>MLAREILWEHGGAKGAAKSPNMPWEEALRGPFFNTSAHSFMARGGELLYLQLTSLFNGYKGQGFHALFPPEECKTYGHLHSVTDLSKLRTSLQAGLRQVLHESDQAIGPLGEFIRQTFEEAGVESEGTSDTADL</sequence>
<dbReference type="RefSeq" id="WP_202653109.1">
    <property type="nucleotide sequence ID" value="NZ_JAESWB010000096.1"/>
</dbReference>